<feature type="domain" description="Treble clef zinc finger" evidence="1">
    <location>
        <begin position="315"/>
        <end position="370"/>
    </location>
</feature>
<protein>
    <submittedName>
        <fullName evidence="2">Zinc-ribbon domain-containing protein</fullName>
    </submittedName>
</protein>
<dbReference type="InterPro" id="IPR025487">
    <property type="entry name" value="DUF4379"/>
</dbReference>
<accession>A0ABV9DBI0</accession>
<keyword evidence="3" id="KW-1185">Reference proteome</keyword>
<dbReference type="EMBL" id="JBHSGF010000005">
    <property type="protein sequence ID" value="MFC4555405.1"/>
    <property type="molecule type" value="Genomic_DNA"/>
</dbReference>
<feature type="domain" description="Treble clef zinc finger" evidence="1">
    <location>
        <begin position="98"/>
        <end position="150"/>
    </location>
</feature>
<dbReference type="PANTHER" id="PTHR37317:SF1">
    <property type="entry name" value="ZINC-RIBBON DOMAIN-CONTAINING PROTEIN-RELATED"/>
    <property type="match status" value="1"/>
</dbReference>
<dbReference type="RefSeq" id="WP_387967199.1">
    <property type="nucleotide sequence ID" value="NZ_JBHSGF010000005.1"/>
</dbReference>
<evidence type="ECO:0000259" key="1">
    <source>
        <dbReference type="Pfam" id="PF14311"/>
    </source>
</evidence>
<gene>
    <name evidence="2" type="ORF">ACFO3F_09110</name>
</gene>
<feature type="domain" description="Treble clef zinc finger" evidence="1">
    <location>
        <begin position="247"/>
        <end position="302"/>
    </location>
</feature>
<organism evidence="2 3">
    <name type="scientific">Georgenia faecalis</name>
    <dbReference type="NCBI Taxonomy" id="2483799"/>
    <lineage>
        <taxon>Bacteria</taxon>
        <taxon>Bacillati</taxon>
        <taxon>Actinomycetota</taxon>
        <taxon>Actinomycetes</taxon>
        <taxon>Micrococcales</taxon>
        <taxon>Bogoriellaceae</taxon>
        <taxon>Georgenia</taxon>
    </lineage>
</organism>
<dbReference type="Proteomes" id="UP001595955">
    <property type="component" value="Unassembled WGS sequence"/>
</dbReference>
<reference evidence="3" key="1">
    <citation type="journal article" date="2019" name="Int. J. Syst. Evol. Microbiol.">
        <title>The Global Catalogue of Microorganisms (GCM) 10K type strain sequencing project: providing services to taxonomists for standard genome sequencing and annotation.</title>
        <authorList>
            <consortium name="The Broad Institute Genomics Platform"/>
            <consortium name="The Broad Institute Genome Sequencing Center for Infectious Disease"/>
            <person name="Wu L."/>
            <person name="Ma J."/>
        </authorList>
    </citation>
    <scope>NUCLEOTIDE SEQUENCE [LARGE SCALE GENOMIC DNA]</scope>
    <source>
        <strain evidence="3">JCM 3369</strain>
    </source>
</reference>
<dbReference type="Pfam" id="PF14311">
    <property type="entry name" value="DUF4379"/>
    <property type="match status" value="3"/>
</dbReference>
<evidence type="ECO:0000313" key="3">
    <source>
        <dbReference type="Proteomes" id="UP001595955"/>
    </source>
</evidence>
<evidence type="ECO:0000313" key="2">
    <source>
        <dbReference type="EMBL" id="MFC4555405.1"/>
    </source>
</evidence>
<name>A0ABV9DBI0_9MICO</name>
<comment type="caution">
    <text evidence="2">The sequence shown here is derived from an EMBL/GenBank/DDBJ whole genome shotgun (WGS) entry which is preliminary data.</text>
</comment>
<sequence length="501" mass="56335">MRQAGYADLSPVPREEAAAHAELHGFDYLRPLTEPSLQDDPHHVRCKHCGHLSAQRLGDIGFGCSCQVNAKRSSAARRESETPKPPALFKDSGVPAVQWWDHERNTAEEWATTRPRARREVWWRCPECLDPFQARVLDMANSAQCPVCEPKRRAAYQAQYERYKRTPVAAVPELAAAWADDADPATVPVAGEWKLRRFRCPQGHHPRISPLTYLESGCPHCRARRTAEEKLAALEVDPGAFGMNPEIAAQWHPTKNGKLSVERTSPTSRRTVWWREESCGHEWQATPADREKGQRLRCPHCRTILDSLAYHFPLLATQWAPENPVSAWHVRPTAVLAFLPRWQCPQDSSHTWQSPVGSRTVGSGCPMCKEAGKSAIELEMLEAARSHFGNATSGRPLRDQAFTARSVWHPDITVELASGQTLVIEYDGAYWHSDKAEVDTAKSRDLLAAGYLVMRLREHPLPPLTISSERYGEAVVYANAPDPRGAVEDVARWVREATRKR</sequence>
<proteinExistence type="predicted"/>
<dbReference type="PANTHER" id="PTHR37317">
    <property type="entry name" value="BLR8090 PROTEIN"/>
    <property type="match status" value="1"/>
</dbReference>
<dbReference type="Gene3D" id="3.40.960.10">
    <property type="entry name" value="VSR Endonuclease"/>
    <property type="match status" value="1"/>
</dbReference>